<evidence type="ECO:0000256" key="1">
    <source>
        <dbReference type="SAM" id="MobiDB-lite"/>
    </source>
</evidence>
<dbReference type="EMBL" id="KB320867">
    <property type="protein sequence ID" value="ELW61624.1"/>
    <property type="molecule type" value="Genomic_DNA"/>
</dbReference>
<reference evidence="3" key="2">
    <citation type="journal article" date="2013" name="Nat. Commun.">
        <title>Genome of the Chinese tree shrew.</title>
        <authorList>
            <person name="Fan Y."/>
            <person name="Huang Z.Y."/>
            <person name="Cao C.C."/>
            <person name="Chen C.S."/>
            <person name="Chen Y.X."/>
            <person name="Fan D.D."/>
            <person name="He J."/>
            <person name="Hou H.L."/>
            <person name="Hu L."/>
            <person name="Hu X.T."/>
            <person name="Jiang X.T."/>
            <person name="Lai R."/>
            <person name="Lang Y.S."/>
            <person name="Liang B."/>
            <person name="Liao S.G."/>
            <person name="Mu D."/>
            <person name="Ma Y.Y."/>
            <person name="Niu Y.Y."/>
            <person name="Sun X.Q."/>
            <person name="Xia J.Q."/>
            <person name="Xiao J."/>
            <person name="Xiong Z.Q."/>
            <person name="Xu L."/>
            <person name="Yang L."/>
            <person name="Zhang Y."/>
            <person name="Zhao W."/>
            <person name="Zhao X.D."/>
            <person name="Zheng Y.T."/>
            <person name="Zhou J.M."/>
            <person name="Zhu Y.B."/>
            <person name="Zhang G.J."/>
            <person name="Wang J."/>
            <person name="Yao Y.G."/>
        </authorList>
    </citation>
    <scope>NUCLEOTIDE SEQUENCE [LARGE SCALE GENOMIC DNA]</scope>
</reference>
<proteinExistence type="predicted"/>
<gene>
    <name evidence="2" type="ORF">TREES_T100009174</name>
</gene>
<keyword evidence="3" id="KW-1185">Reference proteome</keyword>
<sequence>MAANTTTNPLQLLPSELVDKAKLSPLDRRLAQRSAEAATHPGLSLDVNDAVSAEAYQRGKRSAASSHCRKPYLGEKWAVPVPPPRASSPPYPEHRFAASCAGAARQAVRSGKTGDLAGDRYLLSLPKSSNHPCPSDLGWPNGTGPAPGVRWVRAREGASAEFFGAPAPKCATRAFHLAVLRTPCPRPGPRRAEPACSELAPPRLAVN</sequence>
<evidence type="ECO:0000313" key="2">
    <source>
        <dbReference type="EMBL" id="ELW61624.1"/>
    </source>
</evidence>
<dbReference type="InParanoid" id="L9KGM7"/>
<name>L9KGM7_TUPCH</name>
<organism evidence="2 3">
    <name type="scientific">Tupaia chinensis</name>
    <name type="common">Chinese tree shrew</name>
    <name type="synonym">Tupaia belangeri chinensis</name>
    <dbReference type="NCBI Taxonomy" id="246437"/>
    <lineage>
        <taxon>Eukaryota</taxon>
        <taxon>Metazoa</taxon>
        <taxon>Chordata</taxon>
        <taxon>Craniata</taxon>
        <taxon>Vertebrata</taxon>
        <taxon>Euteleostomi</taxon>
        <taxon>Mammalia</taxon>
        <taxon>Eutheria</taxon>
        <taxon>Euarchontoglires</taxon>
        <taxon>Scandentia</taxon>
        <taxon>Tupaiidae</taxon>
        <taxon>Tupaia</taxon>
    </lineage>
</organism>
<reference evidence="3" key="1">
    <citation type="submission" date="2012-07" db="EMBL/GenBank/DDBJ databases">
        <title>Genome of the Chinese tree shrew, a rising model animal genetically related to primates.</title>
        <authorList>
            <person name="Zhang G."/>
            <person name="Fan Y."/>
            <person name="Yao Y."/>
            <person name="Huang Z."/>
        </authorList>
    </citation>
    <scope>NUCLEOTIDE SEQUENCE [LARGE SCALE GENOMIC DNA]</scope>
</reference>
<protein>
    <submittedName>
        <fullName evidence="2">Uncharacterized protein</fullName>
    </submittedName>
</protein>
<dbReference type="STRING" id="246437.L9KGM7"/>
<accession>L9KGM7</accession>
<evidence type="ECO:0000313" key="3">
    <source>
        <dbReference type="Proteomes" id="UP000011518"/>
    </source>
</evidence>
<dbReference type="Proteomes" id="UP000011518">
    <property type="component" value="Unassembled WGS sequence"/>
</dbReference>
<dbReference type="AlphaFoldDB" id="L9KGM7"/>
<feature type="region of interest" description="Disordered" evidence="1">
    <location>
        <begin position="184"/>
        <end position="207"/>
    </location>
</feature>